<evidence type="ECO:0000313" key="5">
    <source>
        <dbReference type="EMBL" id="JAS51744.1"/>
    </source>
</evidence>
<dbReference type="Gene3D" id="3.30.420.10">
    <property type="entry name" value="Ribonuclease H-like superfamily/Ribonuclease H"/>
    <property type="match status" value="1"/>
</dbReference>
<proteinExistence type="predicted"/>
<dbReference type="InterPro" id="IPR050951">
    <property type="entry name" value="Retrovirus_Pol_polyprotein"/>
</dbReference>
<dbReference type="PANTHER" id="PTHR37984:SF5">
    <property type="entry name" value="PROTEIN NYNRIN-LIKE"/>
    <property type="match status" value="1"/>
</dbReference>
<dbReference type="EMBL" id="GECZ01015797">
    <property type="protein sequence ID" value="JAS53972.1"/>
    <property type="molecule type" value="Transcribed_RNA"/>
</dbReference>
<evidence type="ECO:0000313" key="8">
    <source>
        <dbReference type="EMBL" id="JAS54330.1"/>
    </source>
</evidence>
<dbReference type="InterPro" id="IPR036397">
    <property type="entry name" value="RNaseH_sf"/>
</dbReference>
<sequence>KVCKMSKNEQIKYEGKLISVPIEQTMHTVFIDILGPLPRTKNLNQYILIIVDGFSRYVWLYPLKDCKTRLIIDKMKQTFDNFSIPRIIVSDNASYFVSKEFKSYLFNNHIQHRRIAAYRANGNRSERYLREVNTSLRCYYSHDHTLWDTDLGLIQMSLNTARNSSTNSSAFQIMFYHPCNNALTNLWNIQDLVSHKLTSDQKTENLRRAVNNIKRSIAKNRRRDKYQFPRCNHPFKINKLVYIRTHFLSNKINKFSKKLAPRYIGPYKILYFISEGTVLVQNVNNLEDVRKLHIYDLKLA</sequence>
<dbReference type="EMBL" id="GECZ01000030">
    <property type="protein sequence ID" value="JAS69739.1"/>
    <property type="molecule type" value="Transcribed_RNA"/>
</dbReference>
<dbReference type="EMBL" id="GECZ01017462">
    <property type="protein sequence ID" value="JAS52307.1"/>
    <property type="molecule type" value="Transcribed_RNA"/>
</dbReference>
<protein>
    <recommendedName>
        <fullName evidence="1">Integrase catalytic domain-containing protein</fullName>
    </recommendedName>
</protein>
<evidence type="ECO:0000259" key="1">
    <source>
        <dbReference type="PROSITE" id="PS50994"/>
    </source>
</evidence>
<dbReference type="EMBL" id="GECZ01015439">
    <property type="protein sequence ID" value="JAS54330.1"/>
    <property type="molecule type" value="Transcribed_RNA"/>
</dbReference>
<name>A0A1B6H4V9_9HEMI</name>
<dbReference type="EMBL" id="GECZ01018483">
    <property type="protein sequence ID" value="JAS51286.1"/>
    <property type="molecule type" value="Transcribed_RNA"/>
</dbReference>
<evidence type="ECO:0000313" key="4">
    <source>
        <dbReference type="EMBL" id="JAS51286.1"/>
    </source>
</evidence>
<dbReference type="AlphaFoldDB" id="A0A1B6H4V9"/>
<feature type="domain" description="Integrase catalytic" evidence="1">
    <location>
        <begin position="17"/>
        <end position="178"/>
    </location>
</feature>
<dbReference type="GO" id="GO:0003676">
    <property type="term" value="F:nucleic acid binding"/>
    <property type="evidence" value="ECO:0007669"/>
    <property type="project" value="InterPro"/>
</dbReference>
<evidence type="ECO:0000313" key="7">
    <source>
        <dbReference type="EMBL" id="JAS53972.1"/>
    </source>
</evidence>
<dbReference type="Pfam" id="PF00665">
    <property type="entry name" value="rve"/>
    <property type="match status" value="1"/>
</dbReference>
<dbReference type="InterPro" id="IPR001584">
    <property type="entry name" value="Integrase_cat-core"/>
</dbReference>
<gene>
    <name evidence="7" type="ORF">g.41925</name>
    <name evidence="2" type="ORF">g.41926</name>
    <name evidence="6" type="ORF">g.41927</name>
    <name evidence="9" type="ORF">g.41931</name>
    <name evidence="8" type="ORF">g.41932</name>
    <name evidence="4" type="ORF">g.41933</name>
    <name evidence="5" type="ORF">g.41934</name>
    <name evidence="3" type="ORF">g.41935</name>
</gene>
<evidence type="ECO:0000313" key="2">
    <source>
        <dbReference type="EMBL" id="JAS48186.1"/>
    </source>
</evidence>
<accession>A0A1B6H4V9</accession>
<dbReference type="EMBL" id="GECZ01018025">
    <property type="protein sequence ID" value="JAS51744.1"/>
    <property type="molecule type" value="Transcribed_RNA"/>
</dbReference>
<evidence type="ECO:0000313" key="9">
    <source>
        <dbReference type="EMBL" id="JAS69739.1"/>
    </source>
</evidence>
<dbReference type="InterPro" id="IPR012337">
    <property type="entry name" value="RNaseH-like_sf"/>
</dbReference>
<dbReference type="GO" id="GO:0015074">
    <property type="term" value="P:DNA integration"/>
    <property type="evidence" value="ECO:0007669"/>
    <property type="project" value="InterPro"/>
</dbReference>
<dbReference type="EMBL" id="GECZ01021583">
    <property type="protein sequence ID" value="JAS48186.1"/>
    <property type="molecule type" value="Transcribed_RNA"/>
</dbReference>
<dbReference type="PROSITE" id="PS50994">
    <property type="entry name" value="INTEGRASE"/>
    <property type="match status" value="1"/>
</dbReference>
<organism evidence="9">
    <name type="scientific">Cuerna arida</name>
    <dbReference type="NCBI Taxonomy" id="1464854"/>
    <lineage>
        <taxon>Eukaryota</taxon>
        <taxon>Metazoa</taxon>
        <taxon>Ecdysozoa</taxon>
        <taxon>Arthropoda</taxon>
        <taxon>Hexapoda</taxon>
        <taxon>Insecta</taxon>
        <taxon>Pterygota</taxon>
        <taxon>Neoptera</taxon>
        <taxon>Paraneoptera</taxon>
        <taxon>Hemiptera</taxon>
        <taxon>Auchenorrhyncha</taxon>
        <taxon>Membracoidea</taxon>
        <taxon>Cicadellidae</taxon>
        <taxon>Cicadellinae</taxon>
        <taxon>Proconiini</taxon>
        <taxon>Cuerna</taxon>
    </lineage>
</organism>
<evidence type="ECO:0000313" key="3">
    <source>
        <dbReference type="EMBL" id="JAS48858.1"/>
    </source>
</evidence>
<dbReference type="SUPFAM" id="SSF53098">
    <property type="entry name" value="Ribonuclease H-like"/>
    <property type="match status" value="1"/>
</dbReference>
<dbReference type="EMBL" id="GECZ01020911">
    <property type="protein sequence ID" value="JAS48858.1"/>
    <property type="molecule type" value="Transcribed_RNA"/>
</dbReference>
<feature type="non-terminal residue" evidence="9">
    <location>
        <position position="1"/>
    </location>
</feature>
<evidence type="ECO:0000313" key="6">
    <source>
        <dbReference type="EMBL" id="JAS52307.1"/>
    </source>
</evidence>
<dbReference type="PANTHER" id="PTHR37984">
    <property type="entry name" value="PROTEIN CBG26694"/>
    <property type="match status" value="1"/>
</dbReference>
<reference evidence="9" key="1">
    <citation type="submission" date="2015-11" db="EMBL/GenBank/DDBJ databases">
        <title>De novo transcriptome assembly of four potential Pierce s Disease insect vectors from Arizona vineyards.</title>
        <authorList>
            <person name="Tassone E.E."/>
        </authorList>
    </citation>
    <scope>NUCLEOTIDE SEQUENCE</scope>
</reference>